<evidence type="ECO:0000256" key="2">
    <source>
        <dbReference type="ARBA" id="ARBA00006044"/>
    </source>
</evidence>
<evidence type="ECO:0000256" key="10">
    <source>
        <dbReference type="SAM" id="Phobius"/>
    </source>
</evidence>
<keyword evidence="13" id="KW-1185">Reference proteome</keyword>
<dbReference type="EMBL" id="CAMXCT020000891">
    <property type="protein sequence ID" value="CAL1137860.1"/>
    <property type="molecule type" value="Genomic_DNA"/>
</dbReference>
<reference evidence="12 13" key="2">
    <citation type="submission" date="2024-05" db="EMBL/GenBank/DDBJ databases">
        <authorList>
            <person name="Chen Y."/>
            <person name="Shah S."/>
            <person name="Dougan E. K."/>
            <person name="Thang M."/>
            <person name="Chan C."/>
        </authorList>
    </citation>
    <scope>NUCLEOTIDE SEQUENCE [LARGE SCALE GENOMIC DNA]</scope>
</reference>
<evidence type="ECO:0000256" key="6">
    <source>
        <dbReference type="ARBA" id="ARBA00023001"/>
    </source>
</evidence>
<evidence type="ECO:0000256" key="1">
    <source>
        <dbReference type="ARBA" id="ARBA00001641"/>
    </source>
</evidence>
<dbReference type="Proteomes" id="UP001152797">
    <property type="component" value="Unassembled WGS sequence"/>
</dbReference>
<dbReference type="GO" id="GO:0016162">
    <property type="term" value="F:cellulose 1,4-beta-cellobiosidase activity"/>
    <property type="evidence" value="ECO:0007669"/>
    <property type="project" value="UniProtKB-EC"/>
</dbReference>
<evidence type="ECO:0000256" key="8">
    <source>
        <dbReference type="ARBA" id="ARBA00023295"/>
    </source>
</evidence>
<dbReference type="EMBL" id="CAMXCT030000891">
    <property type="protein sequence ID" value="CAL4771797.1"/>
    <property type="molecule type" value="Genomic_DNA"/>
</dbReference>
<dbReference type="EC" id="3.2.1.91" evidence="3"/>
<feature type="transmembrane region" description="Helical" evidence="10">
    <location>
        <begin position="45"/>
        <end position="63"/>
    </location>
</feature>
<dbReference type="InterPro" id="IPR013320">
    <property type="entry name" value="ConA-like_dom_sf"/>
</dbReference>
<keyword evidence="10" id="KW-0472">Membrane</keyword>
<dbReference type="InterPro" id="IPR001722">
    <property type="entry name" value="Glyco_hydro_7"/>
</dbReference>
<evidence type="ECO:0000256" key="7">
    <source>
        <dbReference type="ARBA" id="ARBA00023277"/>
    </source>
</evidence>
<evidence type="ECO:0000256" key="9">
    <source>
        <dbReference type="ARBA" id="ARBA00023326"/>
    </source>
</evidence>
<keyword evidence="10" id="KW-1133">Transmembrane helix</keyword>
<evidence type="ECO:0000313" key="11">
    <source>
        <dbReference type="EMBL" id="CAI3984485.1"/>
    </source>
</evidence>
<dbReference type="PANTHER" id="PTHR33753">
    <property type="entry name" value="1,4-BETA-D-GLUCAN CELLOBIOHYDROLASE B"/>
    <property type="match status" value="1"/>
</dbReference>
<keyword evidence="8" id="KW-0326">Glycosidase</keyword>
<sequence>MSFREDTREVCMGCSGKQLPLDSEDSEGPLSHAPSSRYFSQKSHWGAIALISGVLLCVTYAGLSAGHLVPRPQELLRNTEETLWANNPGKCGGKLNLKDFAEYYMITASMNKPDDPASRSLHAHGDAVHVGMKSRAYFGDSCADGNFQQAEYMKVNWMGKRLSYTVDLSQVNCGCNAALYLVSMGYSEKVGGCSDYYCDAMSVCDVQCAEIDLMEANNRAWHTTLHDGIKPWDPKVGCGGAGYTVAGKQWLGPRDWSPEQYGPGAKCIDTYQPFEASLDFLVDEDHWKMKSINVFLTQGRCRLHASTEQFADIFPTLTKRLNEGMTLVISYWQDPGMTWLDGAGYDGQEFCKAAWEKDGKRECGPSVTFKDFKVTHLPRNYAAMRKALDSNVTMEWLDE</sequence>
<reference evidence="11" key="1">
    <citation type="submission" date="2022-10" db="EMBL/GenBank/DDBJ databases">
        <authorList>
            <person name="Chen Y."/>
            <person name="Dougan E. K."/>
            <person name="Chan C."/>
            <person name="Rhodes N."/>
            <person name="Thang M."/>
        </authorList>
    </citation>
    <scope>NUCLEOTIDE SEQUENCE</scope>
</reference>
<evidence type="ECO:0000256" key="3">
    <source>
        <dbReference type="ARBA" id="ARBA00012561"/>
    </source>
</evidence>
<dbReference type="PANTHER" id="PTHR33753:SF2">
    <property type="entry name" value="GLYCOSIDE HYDROLASE FAMILY 7 PROTEIN"/>
    <property type="match status" value="1"/>
</dbReference>
<comment type="catalytic activity">
    <reaction evidence="1">
        <text>Hydrolysis of (1-&gt;4)-beta-D-glucosidic linkages in cellulose and cellotetraose, releasing cellobiose from the non-reducing ends of the chains.</text>
        <dbReference type="EC" id="3.2.1.91"/>
    </reaction>
</comment>
<comment type="caution">
    <text evidence="11">The sequence shown here is derived from an EMBL/GenBank/DDBJ whole genome shotgun (WGS) entry which is preliminary data.</text>
</comment>
<dbReference type="Gene3D" id="2.70.100.10">
    <property type="entry name" value="Glycoside hydrolase, family 7, domain"/>
    <property type="match status" value="1"/>
</dbReference>
<accession>A0A9P1FRV3</accession>
<dbReference type="Pfam" id="PF00840">
    <property type="entry name" value="Glyco_hydro_7"/>
    <property type="match status" value="1"/>
</dbReference>
<dbReference type="GO" id="GO:0030245">
    <property type="term" value="P:cellulose catabolic process"/>
    <property type="evidence" value="ECO:0007669"/>
    <property type="project" value="UniProtKB-KW"/>
</dbReference>
<evidence type="ECO:0000313" key="13">
    <source>
        <dbReference type="Proteomes" id="UP001152797"/>
    </source>
</evidence>
<comment type="similarity">
    <text evidence="2">Belongs to the glycosyl hydrolase 7 (cellulase C) family.</text>
</comment>
<keyword evidence="7" id="KW-0119">Carbohydrate metabolism</keyword>
<proteinExistence type="inferred from homology"/>
<dbReference type="SUPFAM" id="SSF49899">
    <property type="entry name" value="Concanavalin A-like lectins/glucanases"/>
    <property type="match status" value="1"/>
</dbReference>
<evidence type="ECO:0000313" key="12">
    <source>
        <dbReference type="EMBL" id="CAL4771797.1"/>
    </source>
</evidence>
<dbReference type="AlphaFoldDB" id="A0A9P1FRV3"/>
<keyword evidence="9" id="KW-0624">Polysaccharide degradation</keyword>
<protein>
    <recommendedName>
        <fullName evidence="3">cellulose 1,4-beta-cellobiosidase (non-reducing end)</fullName>
        <ecNumber evidence="3">3.2.1.91</ecNumber>
    </recommendedName>
</protein>
<gene>
    <name evidence="11" type="ORF">C1SCF055_LOCUS12014</name>
</gene>
<keyword evidence="10" id="KW-0812">Transmembrane</keyword>
<keyword evidence="4" id="KW-0732">Signal</keyword>
<organism evidence="11">
    <name type="scientific">Cladocopium goreaui</name>
    <dbReference type="NCBI Taxonomy" id="2562237"/>
    <lineage>
        <taxon>Eukaryota</taxon>
        <taxon>Sar</taxon>
        <taxon>Alveolata</taxon>
        <taxon>Dinophyceae</taxon>
        <taxon>Suessiales</taxon>
        <taxon>Symbiodiniaceae</taxon>
        <taxon>Cladocopium</taxon>
    </lineage>
</organism>
<name>A0A9P1FRV3_9DINO</name>
<dbReference type="InterPro" id="IPR037019">
    <property type="entry name" value="Glyco_hydro_7_sf"/>
</dbReference>
<dbReference type="EMBL" id="CAMXCT010000891">
    <property type="protein sequence ID" value="CAI3984485.1"/>
    <property type="molecule type" value="Genomic_DNA"/>
</dbReference>
<keyword evidence="6" id="KW-0136">Cellulose degradation</keyword>
<keyword evidence="5" id="KW-0378">Hydrolase</keyword>
<dbReference type="OrthoDB" id="412382at2759"/>
<evidence type="ECO:0000256" key="5">
    <source>
        <dbReference type="ARBA" id="ARBA00022801"/>
    </source>
</evidence>
<evidence type="ECO:0000256" key="4">
    <source>
        <dbReference type="ARBA" id="ARBA00022729"/>
    </source>
</evidence>